<dbReference type="InterPro" id="IPR014147">
    <property type="entry name" value="T4SS_TrbJ"/>
</dbReference>
<sequence>MPAAHDRSACSRHIAHSLLLTVTVAVLNWAEPVQAQFGLGGIVYDPSNYAQNVLTAARTLEQINNQIRMLQNQAAQLLNEARNLEPLPLSVLEPLQQQMRQTQQLLAKARGIALDVQAIERDFGRTYRDIDLSASQRQMMSRAHQRWQASVAAFEDALRVQAGAATNIEGSRQAIDVLVSASQSSTGALQAAQAGNQLLALQAQQLSDLIATFAAMARAQTLDAANAAAAKAQAREQLRRFLNAATPNQAAAPVQPKER</sequence>
<keyword evidence="3" id="KW-1185">Reference proteome</keyword>
<feature type="coiled-coil region" evidence="1">
    <location>
        <begin position="53"/>
        <end position="80"/>
    </location>
</feature>
<proteinExistence type="predicted"/>
<dbReference type="NCBIfam" id="TIGR02780">
    <property type="entry name" value="TrbJ_Ti"/>
    <property type="match status" value="1"/>
</dbReference>
<dbReference type="AlphaFoldDB" id="A0A7V8RCI5"/>
<organism evidence="2 3">
    <name type="scientific">Sphingomonas ursincola</name>
    <dbReference type="NCBI Taxonomy" id="56361"/>
    <lineage>
        <taxon>Bacteria</taxon>
        <taxon>Pseudomonadati</taxon>
        <taxon>Pseudomonadota</taxon>
        <taxon>Alphaproteobacteria</taxon>
        <taxon>Sphingomonadales</taxon>
        <taxon>Sphingomonadaceae</taxon>
        <taxon>Sphingomonas</taxon>
    </lineage>
</organism>
<accession>A0A7V8RCI5</accession>
<dbReference type="RefSeq" id="WP_181266953.1">
    <property type="nucleotide sequence ID" value="NZ_BAAAGB010000001.1"/>
</dbReference>
<keyword evidence="1" id="KW-0175">Coiled coil</keyword>
<gene>
    <name evidence="2" type="primary">trbJ</name>
    <name evidence="2" type="ORF">FG486_06320</name>
</gene>
<reference evidence="2 3" key="1">
    <citation type="journal article" date="1994" name="Int. J. Syst. Bacteriol.">
        <title>Phylogenetic positions of novel aerobic, bacteriochlorophyll a-containing bacteria and description of Roseococcus thiosulfatophilus gen. nov., sp. nov., Erythromicrobium ramosum gen. nov., sp. nov., and Erythrobacter litoralis sp. nov.</title>
        <authorList>
            <person name="Yurkov V."/>
            <person name="Stackebrandt E."/>
            <person name="Holmes A."/>
            <person name="Fuerst J.A."/>
            <person name="Hugenholtz P."/>
            <person name="Golecki J."/>
            <person name="Gad'on N."/>
            <person name="Gorlenko V.M."/>
            <person name="Kompantseva E.I."/>
            <person name="Drews G."/>
        </authorList>
    </citation>
    <scope>NUCLEOTIDE SEQUENCE [LARGE SCALE GENOMIC DNA]</scope>
    <source>
        <strain evidence="2 3">KR-99</strain>
    </source>
</reference>
<dbReference type="NCBIfam" id="NF010448">
    <property type="entry name" value="PRK13874.1"/>
    <property type="match status" value="1"/>
</dbReference>
<dbReference type="Proteomes" id="UP000589292">
    <property type="component" value="Unassembled WGS sequence"/>
</dbReference>
<evidence type="ECO:0000256" key="1">
    <source>
        <dbReference type="SAM" id="Coils"/>
    </source>
</evidence>
<name>A0A7V8RCI5_9SPHN</name>
<evidence type="ECO:0000313" key="2">
    <source>
        <dbReference type="EMBL" id="MBA1373948.1"/>
    </source>
</evidence>
<dbReference type="EMBL" id="VDES01000002">
    <property type="protein sequence ID" value="MBA1373948.1"/>
    <property type="molecule type" value="Genomic_DNA"/>
</dbReference>
<protein>
    <submittedName>
        <fullName evidence="2">P-type conjugative transfer protein TrbJ</fullName>
    </submittedName>
</protein>
<evidence type="ECO:0000313" key="3">
    <source>
        <dbReference type="Proteomes" id="UP000589292"/>
    </source>
</evidence>
<comment type="caution">
    <text evidence="2">The sequence shown here is derived from an EMBL/GenBank/DDBJ whole genome shotgun (WGS) entry which is preliminary data.</text>
</comment>